<organism evidence="2 3">
    <name type="scientific">Methylocystis borbori</name>
    <dbReference type="NCBI Taxonomy" id="3118750"/>
    <lineage>
        <taxon>Bacteria</taxon>
        <taxon>Pseudomonadati</taxon>
        <taxon>Pseudomonadota</taxon>
        <taxon>Alphaproteobacteria</taxon>
        <taxon>Hyphomicrobiales</taxon>
        <taxon>Methylocystaceae</taxon>
        <taxon>Methylocystis</taxon>
    </lineage>
</organism>
<keyword evidence="2" id="KW-0489">Methyltransferase</keyword>
<reference evidence="2 3" key="1">
    <citation type="submission" date="2024-02" db="EMBL/GenBank/DDBJ databases">
        <authorList>
            <person name="Grouzdev D."/>
        </authorList>
    </citation>
    <scope>NUCLEOTIDE SEQUENCE [LARGE SCALE GENOMIC DNA]</scope>
    <source>
        <strain evidence="2 3">9N</strain>
    </source>
</reference>
<dbReference type="Proteomes" id="UP001350748">
    <property type="component" value="Unassembled WGS sequence"/>
</dbReference>
<proteinExistence type="predicted"/>
<dbReference type="Pfam" id="PF08241">
    <property type="entry name" value="Methyltransf_11"/>
    <property type="match status" value="1"/>
</dbReference>
<dbReference type="GO" id="GO:0008168">
    <property type="term" value="F:methyltransferase activity"/>
    <property type="evidence" value="ECO:0007669"/>
    <property type="project" value="UniProtKB-KW"/>
</dbReference>
<dbReference type="SUPFAM" id="SSF53335">
    <property type="entry name" value="S-adenosyl-L-methionine-dependent methyltransferases"/>
    <property type="match status" value="1"/>
</dbReference>
<accession>A0ABU7XCY4</accession>
<protein>
    <submittedName>
        <fullName evidence="2">Methyltransferase domain-containing protein</fullName>
    </submittedName>
</protein>
<dbReference type="Gene3D" id="3.40.50.150">
    <property type="entry name" value="Vaccinia Virus protein VP39"/>
    <property type="match status" value="1"/>
</dbReference>
<dbReference type="EMBL" id="JAZHYN010000001">
    <property type="protein sequence ID" value="MEF3364960.1"/>
    <property type="molecule type" value="Genomic_DNA"/>
</dbReference>
<dbReference type="GO" id="GO:0032259">
    <property type="term" value="P:methylation"/>
    <property type="evidence" value="ECO:0007669"/>
    <property type="project" value="UniProtKB-KW"/>
</dbReference>
<keyword evidence="3" id="KW-1185">Reference proteome</keyword>
<gene>
    <name evidence="2" type="ORF">V3H18_00265</name>
</gene>
<evidence type="ECO:0000313" key="2">
    <source>
        <dbReference type="EMBL" id="MEF3364960.1"/>
    </source>
</evidence>
<name>A0ABU7XCY4_9HYPH</name>
<dbReference type="InterPro" id="IPR013216">
    <property type="entry name" value="Methyltransf_11"/>
</dbReference>
<evidence type="ECO:0000259" key="1">
    <source>
        <dbReference type="Pfam" id="PF08241"/>
    </source>
</evidence>
<sequence>MWTRALNVVNPSFHMTVHRLRRREGLSLNIGSGGRGLQDWVNIELTRHRDTTICLDIRRRLPFADGSVRRILIEHVLEHVDFADDAPAMLRDYYRLLAAGGVLRIIVPDAKRFVEAYVSGDEATWSKLGWDIAHLPSDLVTPMHVVNHVFHQGGEHLFGYDFETLKALLSRAGFERIERRAFRQSADPQLAIDQQNHAPYSLYVEAAR</sequence>
<dbReference type="InterPro" id="IPR029063">
    <property type="entry name" value="SAM-dependent_MTases_sf"/>
</dbReference>
<evidence type="ECO:0000313" key="3">
    <source>
        <dbReference type="Proteomes" id="UP001350748"/>
    </source>
</evidence>
<comment type="caution">
    <text evidence="2">The sequence shown here is derived from an EMBL/GenBank/DDBJ whole genome shotgun (WGS) entry which is preliminary data.</text>
</comment>
<feature type="domain" description="Methyltransferase type 11" evidence="1">
    <location>
        <begin position="52"/>
        <end position="104"/>
    </location>
</feature>
<keyword evidence="2" id="KW-0808">Transferase</keyword>
<dbReference type="RefSeq" id="WP_332079844.1">
    <property type="nucleotide sequence ID" value="NZ_JAZHYN010000001.1"/>
</dbReference>